<comment type="caution">
    <text evidence="2">The sequence shown here is derived from an EMBL/GenBank/DDBJ whole genome shotgun (WGS) entry which is preliminary data.</text>
</comment>
<evidence type="ECO:0000313" key="2">
    <source>
        <dbReference type="EMBL" id="KEJ91715.1"/>
    </source>
</evidence>
<accession>A0A073IQ52</accession>
<keyword evidence="1" id="KW-0175">Coiled coil</keyword>
<sequence length="147" mass="16833">MSKGDAFDFAAKILQTGEGTDREKFLARAVVRRTNEVTELEETLDYSAADIAELKETIKEQDALLKRQGVELDDASMELSELKDKLRWRKQSEEPAPTGAKVIIRYQDYDEIKMRIACMEDMLDPDGEPCYADICWRPLDLPEEGKQ</sequence>
<gene>
    <name evidence="2" type="ORF">EH55_07000</name>
</gene>
<protein>
    <submittedName>
        <fullName evidence="2">Uncharacterized protein</fullName>
    </submittedName>
</protein>
<organism evidence="2 3">
    <name type="scientific">Synergistes jonesii</name>
    <dbReference type="NCBI Taxonomy" id="2754"/>
    <lineage>
        <taxon>Bacteria</taxon>
        <taxon>Thermotogati</taxon>
        <taxon>Synergistota</taxon>
        <taxon>Synergistia</taxon>
        <taxon>Synergistales</taxon>
        <taxon>Synergistaceae</taxon>
        <taxon>Synergistes</taxon>
    </lineage>
</organism>
<reference evidence="2 3" key="1">
    <citation type="submission" date="2014-04" db="EMBL/GenBank/DDBJ databases">
        <title>Draft Genome Sequence of Synergistes jonesii.</title>
        <authorList>
            <person name="Coil D.A."/>
            <person name="Eisen J.A."/>
            <person name="Holland-Moritz H.E."/>
        </authorList>
    </citation>
    <scope>NUCLEOTIDE SEQUENCE [LARGE SCALE GENOMIC DNA]</scope>
    <source>
        <strain evidence="2 3">78-1</strain>
    </source>
</reference>
<evidence type="ECO:0000313" key="3">
    <source>
        <dbReference type="Proteomes" id="UP000027665"/>
    </source>
</evidence>
<evidence type="ECO:0000256" key="1">
    <source>
        <dbReference type="SAM" id="Coils"/>
    </source>
</evidence>
<proteinExistence type="predicted"/>
<dbReference type="EMBL" id="JMKI01000037">
    <property type="protein sequence ID" value="KEJ91715.1"/>
    <property type="molecule type" value="Genomic_DNA"/>
</dbReference>
<dbReference type="AlphaFoldDB" id="A0A073IQ52"/>
<keyword evidence="3" id="KW-1185">Reference proteome</keyword>
<dbReference type="GeneID" id="90984808"/>
<dbReference type="RefSeq" id="WP_051682790.1">
    <property type="nucleotide sequence ID" value="NZ_JMKI01000037.1"/>
</dbReference>
<feature type="coiled-coil region" evidence="1">
    <location>
        <begin position="37"/>
        <end position="85"/>
    </location>
</feature>
<dbReference type="STRING" id="2754.EH55_07000"/>
<name>A0A073IQ52_9BACT</name>
<dbReference type="Proteomes" id="UP000027665">
    <property type="component" value="Unassembled WGS sequence"/>
</dbReference>